<feature type="transmembrane region" description="Helical" evidence="1">
    <location>
        <begin position="17"/>
        <end position="34"/>
    </location>
</feature>
<keyword evidence="3" id="KW-1185">Reference proteome</keyword>
<proteinExistence type="predicted"/>
<accession>I3ZF87</accession>
<gene>
    <name evidence="2" type="ordered locus">Terro_1599</name>
</gene>
<evidence type="ECO:0000313" key="2">
    <source>
        <dbReference type="EMBL" id="AFL87905.1"/>
    </source>
</evidence>
<evidence type="ECO:0000256" key="1">
    <source>
        <dbReference type="SAM" id="Phobius"/>
    </source>
</evidence>
<dbReference type="Pfam" id="PF11755">
    <property type="entry name" value="DUF3311"/>
    <property type="match status" value="1"/>
</dbReference>
<dbReference type="HOGENOM" id="CLU_183045_1_1_0"/>
<organism evidence="2 3">
    <name type="scientific">Terriglobus roseus (strain DSM 18391 / NRRL B-41598 / KBS 63)</name>
    <dbReference type="NCBI Taxonomy" id="926566"/>
    <lineage>
        <taxon>Bacteria</taxon>
        <taxon>Pseudomonadati</taxon>
        <taxon>Acidobacteriota</taxon>
        <taxon>Terriglobia</taxon>
        <taxon>Terriglobales</taxon>
        <taxon>Acidobacteriaceae</taxon>
        <taxon>Terriglobus</taxon>
    </lineage>
</organism>
<dbReference type="KEGG" id="trs:Terro_1599"/>
<protein>
    <recommendedName>
        <fullName evidence="4">DUF3311 domain-containing protein</fullName>
    </recommendedName>
</protein>
<name>I3ZF87_TERRK</name>
<keyword evidence="1" id="KW-1133">Transmembrane helix</keyword>
<sequence>MLLSMDRDEQTSGSNKPLWLLVIPVLALIFPALYNRETPTLFGFPFFYWYQLAWVFLATAVLGIVYKLTRN</sequence>
<evidence type="ECO:0000313" key="3">
    <source>
        <dbReference type="Proteomes" id="UP000006056"/>
    </source>
</evidence>
<feature type="transmembrane region" description="Helical" evidence="1">
    <location>
        <begin position="46"/>
        <end position="66"/>
    </location>
</feature>
<dbReference type="EMBL" id="CP003379">
    <property type="protein sequence ID" value="AFL87905.1"/>
    <property type="molecule type" value="Genomic_DNA"/>
</dbReference>
<keyword evidence="1" id="KW-0472">Membrane</keyword>
<reference evidence="2 3" key="1">
    <citation type="submission" date="2012-06" db="EMBL/GenBank/DDBJ databases">
        <title>Complete genome of Terriglobus roseus DSM 18391.</title>
        <authorList>
            <consortium name="US DOE Joint Genome Institute (JGI-PGF)"/>
            <person name="Lucas S."/>
            <person name="Copeland A."/>
            <person name="Lapidus A."/>
            <person name="Glavina del Rio T."/>
            <person name="Dalin E."/>
            <person name="Tice H."/>
            <person name="Bruce D."/>
            <person name="Goodwin L."/>
            <person name="Pitluck S."/>
            <person name="Peters L."/>
            <person name="Mikhailova N."/>
            <person name="Munk A.C.C."/>
            <person name="Kyrpides N."/>
            <person name="Mavromatis K."/>
            <person name="Ivanova N."/>
            <person name="Brettin T."/>
            <person name="Detter J.C."/>
            <person name="Han C."/>
            <person name="Larimer F."/>
            <person name="Land M."/>
            <person name="Hauser L."/>
            <person name="Markowitz V."/>
            <person name="Cheng J.-F."/>
            <person name="Hugenholtz P."/>
            <person name="Woyke T."/>
            <person name="Wu D."/>
            <person name="Brambilla E."/>
            <person name="Klenk H.-P."/>
            <person name="Eisen J.A."/>
        </authorList>
    </citation>
    <scope>NUCLEOTIDE SEQUENCE [LARGE SCALE GENOMIC DNA]</scope>
    <source>
        <strain evidence="3">DSM 18391 / NRRL B-41598 / KBS 63</strain>
    </source>
</reference>
<keyword evidence="1" id="KW-0812">Transmembrane</keyword>
<dbReference type="Proteomes" id="UP000006056">
    <property type="component" value="Chromosome"/>
</dbReference>
<dbReference type="InterPro" id="IPR021741">
    <property type="entry name" value="DUF3311"/>
</dbReference>
<dbReference type="PATRIC" id="fig|926566.3.peg.1582"/>
<dbReference type="AlphaFoldDB" id="I3ZF87"/>
<dbReference type="STRING" id="926566.Terro_1599"/>
<evidence type="ECO:0008006" key="4">
    <source>
        <dbReference type="Google" id="ProtNLM"/>
    </source>
</evidence>